<keyword evidence="2" id="KW-1185">Reference proteome</keyword>
<dbReference type="AlphaFoldDB" id="A0A9N9PP29"/>
<evidence type="ECO:0000313" key="2">
    <source>
        <dbReference type="Proteomes" id="UP000696280"/>
    </source>
</evidence>
<organism evidence="1 2">
    <name type="scientific">Hymenoscyphus fraxineus</name>
    <dbReference type="NCBI Taxonomy" id="746836"/>
    <lineage>
        <taxon>Eukaryota</taxon>
        <taxon>Fungi</taxon>
        <taxon>Dikarya</taxon>
        <taxon>Ascomycota</taxon>
        <taxon>Pezizomycotina</taxon>
        <taxon>Leotiomycetes</taxon>
        <taxon>Helotiales</taxon>
        <taxon>Helotiaceae</taxon>
        <taxon>Hymenoscyphus</taxon>
    </lineage>
</organism>
<proteinExistence type="predicted"/>
<dbReference type="Proteomes" id="UP000696280">
    <property type="component" value="Unassembled WGS sequence"/>
</dbReference>
<reference evidence="1" key="1">
    <citation type="submission" date="2021-07" db="EMBL/GenBank/DDBJ databases">
        <authorList>
            <person name="Durling M."/>
        </authorList>
    </citation>
    <scope>NUCLEOTIDE SEQUENCE</scope>
</reference>
<gene>
    <name evidence="1" type="ORF">HYFRA_00005806</name>
</gene>
<accession>A0A9N9PP29</accession>
<protein>
    <submittedName>
        <fullName evidence="1">Uncharacterized protein</fullName>
    </submittedName>
</protein>
<name>A0A9N9PP29_9HELO</name>
<sequence length="292" mass="32252">MAPRNERGGPCTKAGPTDIHLQTPCQALLPYLIKSEQDLFLNSGTTIATQHSKPDCDHTLLPCAKFHAKMSSSSAAGFRIQGLAAEVQQMIFHLATTPEVIGLKLVNTTVIGPTGVTTHIGLQRTTSYPPWATSCSNAWAVYRREKTLFLNQSAIGGPIIRYGPGDTPLFWVDDESRLRLPTAPLQPNLFLQQLLSPFTHIIVDTQQKGTTGNAAFGTQQWLEFVNQVSNLGSCTIVWDGTTAEKKEMLRSGRGLEMREMFPNHATIHIPWPPRALPALPIPATYEYLEYSW</sequence>
<dbReference type="EMBL" id="CAJVRL010000056">
    <property type="protein sequence ID" value="CAG8954186.1"/>
    <property type="molecule type" value="Genomic_DNA"/>
</dbReference>
<comment type="caution">
    <text evidence="1">The sequence shown here is derived from an EMBL/GenBank/DDBJ whole genome shotgun (WGS) entry which is preliminary data.</text>
</comment>
<evidence type="ECO:0000313" key="1">
    <source>
        <dbReference type="EMBL" id="CAG8954186.1"/>
    </source>
</evidence>